<accession>A0A7H0IS09</accession>
<sequence length="132" mass="13630">MTVAPLRHSVLALATLGLTAALTTPAAAAPVPVDVTYGATYVRGDLTFTNRSVSFTGTYRSVSPTDCRRAWFGTLDGDGKLLAARSTGTLCNGIRAINTTVPADVRGGAGSVLVCLDNGSAAPLKCVEYKRP</sequence>
<keyword evidence="3" id="KW-1185">Reference proteome</keyword>
<proteinExistence type="predicted"/>
<reference evidence="2 3" key="1">
    <citation type="submission" date="2020-08" db="EMBL/GenBank/DDBJ databases">
        <title>A novel species.</title>
        <authorList>
            <person name="Gao J."/>
        </authorList>
    </citation>
    <scope>NUCLEOTIDE SEQUENCE [LARGE SCALE GENOMIC DNA]</scope>
    <source>
        <strain evidence="2 3">CRXT-G-22</strain>
    </source>
</reference>
<dbReference type="AlphaFoldDB" id="A0A7H0IS09"/>
<protein>
    <submittedName>
        <fullName evidence="2">Uncharacterized protein</fullName>
    </submittedName>
</protein>
<evidence type="ECO:0000256" key="1">
    <source>
        <dbReference type="SAM" id="SignalP"/>
    </source>
</evidence>
<keyword evidence="1" id="KW-0732">Signal</keyword>
<feature type="signal peptide" evidence="1">
    <location>
        <begin position="1"/>
        <end position="28"/>
    </location>
</feature>
<organism evidence="2 3">
    <name type="scientific">Streptomyces roseirectus</name>
    <dbReference type="NCBI Taxonomy" id="2768066"/>
    <lineage>
        <taxon>Bacteria</taxon>
        <taxon>Bacillati</taxon>
        <taxon>Actinomycetota</taxon>
        <taxon>Actinomycetes</taxon>
        <taxon>Kitasatosporales</taxon>
        <taxon>Streptomycetaceae</taxon>
        <taxon>Streptomyces</taxon>
    </lineage>
</organism>
<dbReference type="KEGG" id="sroi:IAG44_04180"/>
<gene>
    <name evidence="2" type="ORF">IAG44_04180</name>
</gene>
<evidence type="ECO:0000313" key="2">
    <source>
        <dbReference type="EMBL" id="QNP75575.1"/>
    </source>
</evidence>
<feature type="chain" id="PRO_5028955291" evidence="1">
    <location>
        <begin position="29"/>
        <end position="132"/>
    </location>
</feature>
<dbReference type="EMBL" id="CP060828">
    <property type="protein sequence ID" value="QNP75575.1"/>
    <property type="molecule type" value="Genomic_DNA"/>
</dbReference>
<dbReference type="Proteomes" id="UP000516052">
    <property type="component" value="Chromosome"/>
</dbReference>
<name>A0A7H0IS09_9ACTN</name>
<evidence type="ECO:0000313" key="3">
    <source>
        <dbReference type="Proteomes" id="UP000516052"/>
    </source>
</evidence>